<protein>
    <submittedName>
        <fullName evidence="1">Uncharacterized protein</fullName>
    </submittedName>
</protein>
<evidence type="ECO:0000313" key="1">
    <source>
        <dbReference type="EMBL" id="MPM52434.1"/>
    </source>
</evidence>
<dbReference type="CDD" id="cd00093">
    <property type="entry name" value="HTH_XRE"/>
    <property type="match status" value="1"/>
</dbReference>
<dbReference type="EMBL" id="VSSQ01013861">
    <property type="protein sequence ID" value="MPM52434.1"/>
    <property type="molecule type" value="Genomic_DNA"/>
</dbReference>
<name>A0A645AS65_9ZZZZ</name>
<gene>
    <name evidence="1" type="ORF">SDC9_99193</name>
</gene>
<dbReference type="InterPro" id="IPR010982">
    <property type="entry name" value="Lambda_DNA-bd_dom_sf"/>
</dbReference>
<proteinExistence type="predicted"/>
<reference evidence="1" key="1">
    <citation type="submission" date="2019-08" db="EMBL/GenBank/DDBJ databases">
        <authorList>
            <person name="Kucharzyk K."/>
            <person name="Murdoch R.W."/>
            <person name="Higgins S."/>
            <person name="Loffler F."/>
        </authorList>
    </citation>
    <scope>NUCLEOTIDE SEQUENCE</scope>
</reference>
<dbReference type="InterPro" id="IPR001387">
    <property type="entry name" value="Cro/C1-type_HTH"/>
</dbReference>
<comment type="caution">
    <text evidence="1">The sequence shown here is derived from an EMBL/GenBank/DDBJ whole genome shotgun (WGS) entry which is preliminary data.</text>
</comment>
<sequence>MLDGQLKEALRKAVKRSGSQTALAKAAGMNQSRISDYYRGRFAAENMTLGVLSRIFPDMRIDFFGDGEGEKISPETGGHLNLGPTELRELERRIRKSAALTPEERLKFLDFLDEEL</sequence>
<dbReference type="AlphaFoldDB" id="A0A645AS65"/>
<organism evidence="1">
    <name type="scientific">bioreactor metagenome</name>
    <dbReference type="NCBI Taxonomy" id="1076179"/>
    <lineage>
        <taxon>unclassified sequences</taxon>
        <taxon>metagenomes</taxon>
        <taxon>ecological metagenomes</taxon>
    </lineage>
</organism>
<dbReference type="SUPFAM" id="SSF47413">
    <property type="entry name" value="lambda repressor-like DNA-binding domains"/>
    <property type="match status" value="1"/>
</dbReference>
<dbReference type="Gene3D" id="1.10.260.40">
    <property type="entry name" value="lambda repressor-like DNA-binding domains"/>
    <property type="match status" value="1"/>
</dbReference>
<accession>A0A645AS65</accession>
<dbReference type="GO" id="GO:0003677">
    <property type="term" value="F:DNA binding"/>
    <property type="evidence" value="ECO:0007669"/>
    <property type="project" value="InterPro"/>
</dbReference>